<dbReference type="EMBL" id="JAYMGO010000003">
    <property type="protein sequence ID" value="KAL1279464.1"/>
    <property type="molecule type" value="Genomic_DNA"/>
</dbReference>
<proteinExistence type="predicted"/>
<protein>
    <submittedName>
        <fullName evidence="1">Uncharacterized protein</fullName>
    </submittedName>
</protein>
<name>A0ABR3NR09_9TELE</name>
<evidence type="ECO:0000313" key="2">
    <source>
        <dbReference type="Proteomes" id="UP001558613"/>
    </source>
</evidence>
<accession>A0ABR3NR09</accession>
<keyword evidence="2" id="KW-1185">Reference proteome</keyword>
<sequence length="198" mass="22813">MSTTLPIQVVCQREVKDPPIFRDDGSDAVTLDEWVELINNFIRKGFLPTEEQGEEILIHLRGKAKDAVKVGMISNSLDIRANPDAIYTLLRKHFSCQQHSPIPLQDFYTTLPEPQEDPFDYWSCLNRTADITAECLKQQGKVLDNQLIEVTCMFIRNCPNSDLVLTFCSKTIEKWTAYEVQEILNEYHSERNFRAATK</sequence>
<evidence type="ECO:0000313" key="1">
    <source>
        <dbReference type="EMBL" id="KAL1279464.1"/>
    </source>
</evidence>
<reference evidence="1 2" key="1">
    <citation type="submission" date="2023-09" db="EMBL/GenBank/DDBJ databases">
        <authorList>
            <person name="Wang M."/>
        </authorList>
    </citation>
    <scope>NUCLEOTIDE SEQUENCE [LARGE SCALE GENOMIC DNA]</scope>
    <source>
        <strain evidence="1">GT-2023</strain>
        <tissue evidence="1">Liver</tissue>
    </source>
</reference>
<comment type="caution">
    <text evidence="1">The sequence shown here is derived from an EMBL/GenBank/DDBJ whole genome shotgun (WGS) entry which is preliminary data.</text>
</comment>
<organism evidence="1 2">
    <name type="scientific">Cirrhinus molitorella</name>
    <name type="common">mud carp</name>
    <dbReference type="NCBI Taxonomy" id="172907"/>
    <lineage>
        <taxon>Eukaryota</taxon>
        <taxon>Metazoa</taxon>
        <taxon>Chordata</taxon>
        <taxon>Craniata</taxon>
        <taxon>Vertebrata</taxon>
        <taxon>Euteleostomi</taxon>
        <taxon>Actinopterygii</taxon>
        <taxon>Neopterygii</taxon>
        <taxon>Teleostei</taxon>
        <taxon>Ostariophysi</taxon>
        <taxon>Cypriniformes</taxon>
        <taxon>Cyprinidae</taxon>
        <taxon>Labeoninae</taxon>
        <taxon>Labeonini</taxon>
        <taxon>Cirrhinus</taxon>
    </lineage>
</organism>
<gene>
    <name evidence="1" type="ORF">QQF64_026137</name>
</gene>
<dbReference type="Proteomes" id="UP001558613">
    <property type="component" value="Unassembled WGS sequence"/>
</dbReference>